<dbReference type="Gene3D" id="3.40.50.450">
    <property type="match status" value="1"/>
</dbReference>
<reference evidence="3" key="2">
    <citation type="submission" date="2025-08" db="UniProtKB">
        <authorList>
            <consortium name="RefSeq"/>
        </authorList>
    </citation>
    <scope>IDENTIFICATION</scope>
</reference>
<dbReference type="Pfam" id="PF05014">
    <property type="entry name" value="Nuc_deoxyrib_tr"/>
    <property type="match status" value="1"/>
</dbReference>
<evidence type="ECO:0000313" key="3">
    <source>
        <dbReference type="RefSeq" id="WP_034412305.1"/>
    </source>
</evidence>
<evidence type="ECO:0000313" key="2">
    <source>
        <dbReference type="Proteomes" id="UP000675920"/>
    </source>
</evidence>
<dbReference type="RefSeq" id="WP_034412305.1">
    <property type="nucleotide sequence ID" value="NZ_KI519499.1"/>
</dbReference>
<dbReference type="SUPFAM" id="SSF52309">
    <property type="entry name" value="N-(deoxy)ribosyltransferase-like"/>
    <property type="match status" value="1"/>
</dbReference>
<evidence type="ECO:0000259" key="1">
    <source>
        <dbReference type="Pfam" id="PF00294"/>
    </source>
</evidence>
<dbReference type="Pfam" id="PF00294">
    <property type="entry name" value="PfkB"/>
    <property type="match status" value="1"/>
</dbReference>
<dbReference type="Gene3D" id="3.40.1190.20">
    <property type="match status" value="1"/>
</dbReference>
<dbReference type="InterPro" id="IPR011611">
    <property type="entry name" value="PfkB_dom"/>
</dbReference>
<dbReference type="OrthoDB" id="9795789at2"/>
<sequence length="405" mass="43973">MALNVVGGVYREYCVHPRWNDIYGSAGRAAMAIANMGTDVVLHSYMGQHAIDVFEERAAWLEGFSTMPTKVDGIVAFRYLYDLDVPVISGVPDVEYPPLQVDADKVVRFGMLEGDAVVNADWAVYDPQNVRKGKPFGANGSRANHLALVMNSWEAGHMAGMPGEHPSMTAPALAHQQGAEVVVVKMGPHGAFVWTATGTTQVPAFRTGHVWKVGSGDCFVAHFANEWMHNGKSPAEAALIASRATAYYVETQGLITPVQLNDYAPQAIGLSVGYRAGEVRQVYLAGPFFDLSQVWMVEQARNVLQEMGLKVFSPYHDIGLGEADDVVAKDLEAIHASHLVMAIADGFDPGTVYEIGYARALGKPVVVYSERHKGEGLKMMEGSECTICNDFTTAIYSTLWEAVAL</sequence>
<feature type="domain" description="Carbohydrate kinase PfkB" evidence="1">
    <location>
        <begin position="148"/>
        <end position="258"/>
    </location>
</feature>
<dbReference type="GO" id="GO:0016301">
    <property type="term" value="F:kinase activity"/>
    <property type="evidence" value="ECO:0007669"/>
    <property type="project" value="UniProtKB-KW"/>
</dbReference>
<dbReference type="Proteomes" id="UP000675920">
    <property type="component" value="Unplaced"/>
</dbReference>
<proteinExistence type="predicted"/>
<dbReference type="AlphaFoldDB" id="A0A8B6X7V7"/>
<keyword evidence="2" id="KW-1185">Reference proteome</keyword>
<accession>A0A8B6X7V7</accession>
<dbReference type="InterPro" id="IPR029056">
    <property type="entry name" value="Ribokinase-like"/>
</dbReference>
<protein>
    <submittedName>
        <fullName evidence="3">PfkB family carbohydrate kinase</fullName>
    </submittedName>
</protein>
<keyword evidence="3" id="KW-0808">Transferase</keyword>
<keyword evidence="3" id="KW-0418">Kinase</keyword>
<dbReference type="SUPFAM" id="SSF53613">
    <property type="entry name" value="Ribokinase-like"/>
    <property type="match status" value="1"/>
</dbReference>
<name>A0A8B6X7V7_9BURK</name>
<dbReference type="InterPro" id="IPR007710">
    <property type="entry name" value="Nucleoside_deoxyribTrfase"/>
</dbReference>
<organism evidence="2 3">
    <name type="scientific">Derxia gummosa DSM 723</name>
    <dbReference type="NCBI Taxonomy" id="1121388"/>
    <lineage>
        <taxon>Bacteria</taxon>
        <taxon>Pseudomonadati</taxon>
        <taxon>Pseudomonadota</taxon>
        <taxon>Betaproteobacteria</taxon>
        <taxon>Burkholderiales</taxon>
        <taxon>Alcaligenaceae</taxon>
        <taxon>Derxia</taxon>
    </lineage>
</organism>
<reference evidence="3" key="1">
    <citation type="journal article" date="1998" name="Structure">
        <title>Structure of Escherichia coli ribokinase in complex with ribose and dinucleotide determined to 1.8-A resolution: insights into a new family of kinase structures.</title>
        <authorList>
            <person name="Sigrell J.A."/>
            <person name="Cameron A.D."/>
            <person name="Jones T.A."/>
            <person name="Mowbray S.L."/>
        </authorList>
    </citation>
    <scope>NUCLEOTIDE SEQUENCE</scope>
</reference>